<dbReference type="GO" id="GO:0009414">
    <property type="term" value="P:response to water deprivation"/>
    <property type="evidence" value="ECO:0007669"/>
    <property type="project" value="TreeGrafter"/>
</dbReference>
<dbReference type="Proteomes" id="UP000652761">
    <property type="component" value="Unassembled WGS sequence"/>
</dbReference>
<reference evidence="4" key="1">
    <citation type="submission" date="2017-07" db="EMBL/GenBank/DDBJ databases">
        <title>Taro Niue Genome Assembly and Annotation.</title>
        <authorList>
            <person name="Atibalentja N."/>
            <person name="Keating K."/>
            <person name="Fields C.J."/>
        </authorList>
    </citation>
    <scope>NUCLEOTIDE SEQUENCE</scope>
    <source>
        <strain evidence="4">Niue_2</strain>
        <tissue evidence="4">Leaf</tissue>
    </source>
</reference>
<dbReference type="Pfam" id="PF00257">
    <property type="entry name" value="Dehydrin"/>
    <property type="match status" value="1"/>
</dbReference>
<dbReference type="GO" id="GO:0005829">
    <property type="term" value="C:cytosol"/>
    <property type="evidence" value="ECO:0007669"/>
    <property type="project" value="TreeGrafter"/>
</dbReference>
<evidence type="ECO:0000256" key="1">
    <source>
        <dbReference type="ARBA" id="ARBA00008403"/>
    </source>
</evidence>
<dbReference type="AlphaFoldDB" id="A0A843X584"/>
<dbReference type="GO" id="GO:0009737">
    <property type="term" value="P:response to abscisic acid"/>
    <property type="evidence" value="ECO:0007669"/>
    <property type="project" value="TreeGrafter"/>
</dbReference>
<name>A0A843X584_COLES</name>
<dbReference type="InterPro" id="IPR000167">
    <property type="entry name" value="Dehydrin"/>
</dbReference>
<evidence type="ECO:0000313" key="5">
    <source>
        <dbReference type="Proteomes" id="UP000652761"/>
    </source>
</evidence>
<feature type="compositionally biased region" description="Basic and acidic residues" evidence="3">
    <location>
        <begin position="75"/>
        <end position="88"/>
    </location>
</feature>
<dbReference type="EMBL" id="NMUH01005614">
    <property type="protein sequence ID" value="MQM13225.1"/>
    <property type="molecule type" value="Genomic_DNA"/>
</dbReference>
<proteinExistence type="inferred from homology"/>
<gene>
    <name evidence="4" type="ORF">Taro_046150</name>
</gene>
<comment type="caution">
    <text evidence="4">The sequence shown here is derived from an EMBL/GenBank/DDBJ whole genome shotgun (WGS) entry which is preliminary data.</text>
</comment>
<accession>A0A843X584</accession>
<evidence type="ECO:0000256" key="3">
    <source>
        <dbReference type="SAM" id="MobiDB-lite"/>
    </source>
</evidence>
<dbReference type="PANTHER" id="PTHR33346:SF42">
    <property type="entry name" value="DEHYDRIN XERO 1"/>
    <property type="match status" value="1"/>
</dbReference>
<protein>
    <recommendedName>
        <fullName evidence="6">Dehydrin 1</fullName>
    </recommendedName>
</protein>
<comment type="similarity">
    <text evidence="1 2">Belongs to the plant dehydrin family.</text>
</comment>
<dbReference type="PANTHER" id="PTHR33346">
    <property type="entry name" value="DEHYDRIN XERO 2-RELATED"/>
    <property type="match status" value="1"/>
</dbReference>
<dbReference type="GO" id="GO:0009631">
    <property type="term" value="P:cold acclimation"/>
    <property type="evidence" value="ECO:0007669"/>
    <property type="project" value="TreeGrafter"/>
</dbReference>
<feature type="compositionally biased region" description="Basic and acidic residues" evidence="3">
    <location>
        <begin position="104"/>
        <end position="124"/>
    </location>
</feature>
<keyword evidence="5" id="KW-1185">Reference proteome</keyword>
<dbReference type="PROSITE" id="PS00823">
    <property type="entry name" value="DEHYDRIN_2"/>
    <property type="match status" value="2"/>
</dbReference>
<dbReference type="PROSITE" id="PS00315">
    <property type="entry name" value="DEHYDRIN_1"/>
    <property type="match status" value="1"/>
</dbReference>
<evidence type="ECO:0000256" key="2">
    <source>
        <dbReference type="RuleBase" id="RU003995"/>
    </source>
</evidence>
<feature type="compositionally biased region" description="Low complexity" evidence="3">
    <location>
        <begin position="89"/>
        <end position="100"/>
    </location>
</feature>
<organism evidence="4 5">
    <name type="scientific">Colocasia esculenta</name>
    <name type="common">Wild taro</name>
    <name type="synonym">Arum esculentum</name>
    <dbReference type="NCBI Taxonomy" id="4460"/>
    <lineage>
        <taxon>Eukaryota</taxon>
        <taxon>Viridiplantae</taxon>
        <taxon>Streptophyta</taxon>
        <taxon>Embryophyta</taxon>
        <taxon>Tracheophyta</taxon>
        <taxon>Spermatophyta</taxon>
        <taxon>Magnoliopsida</taxon>
        <taxon>Liliopsida</taxon>
        <taxon>Araceae</taxon>
        <taxon>Aroideae</taxon>
        <taxon>Colocasieae</taxon>
        <taxon>Colocasia</taxon>
    </lineage>
</organism>
<evidence type="ECO:0000313" key="4">
    <source>
        <dbReference type="EMBL" id="MQM13225.1"/>
    </source>
</evidence>
<dbReference type="InterPro" id="IPR030513">
    <property type="entry name" value="Dehydrin_CS"/>
</dbReference>
<sequence length="124" mass="13375">MSDLRDEYGNPISSTGYGDAGGHEVGYGAAAHPEGVTSVGGQTRTKEELHRSGSSSSSSSEDDGAGGRRKKKGLKEKIKEKLPGHKAEQQQQHEAGYAQQSTQHEPHEKKGIMEKIKEKMPGHH</sequence>
<evidence type="ECO:0008006" key="6">
    <source>
        <dbReference type="Google" id="ProtNLM"/>
    </source>
</evidence>
<feature type="region of interest" description="Disordered" evidence="3">
    <location>
        <begin position="1"/>
        <end position="124"/>
    </location>
</feature>